<evidence type="ECO:0000313" key="2">
    <source>
        <dbReference type="Proteomes" id="UP000462501"/>
    </source>
</evidence>
<dbReference type="AlphaFoldDB" id="A0A845SXW3"/>
<dbReference type="RefSeq" id="WP_162222017.1">
    <property type="nucleotide sequence ID" value="NZ_JANJZM010000011.1"/>
</dbReference>
<dbReference type="InterPro" id="IPR053780">
    <property type="entry name" value="Gp66-like"/>
</dbReference>
<dbReference type="NCBIfam" id="NF045478">
    <property type="entry name" value="XF1762_fam"/>
    <property type="match status" value="1"/>
</dbReference>
<gene>
    <name evidence="1" type="ORF">FMM72_16335</name>
</gene>
<dbReference type="EMBL" id="VIQT01000024">
    <property type="protein sequence ID" value="NDO40755.1"/>
    <property type="molecule type" value="Genomic_DNA"/>
</dbReference>
<name>A0A845SXW3_9FIRM</name>
<sequence length="152" mass="16855">MPLKIKPCHLRAAREYVGRHHRHNIPPVGGKFAVACYDGDNLCGVAICGRPVARYLDDGLTLEILRCCTDGTDNACSKLYGACCRIGFDMGYERIVTYTLASETGVSLRAAGFLFDGEAGGKAWTGQRRRDYYVAPAELKHRWIKRRAGEQT</sequence>
<protein>
    <submittedName>
        <fullName evidence="1">Uncharacterized protein</fullName>
    </submittedName>
</protein>
<organism evidence="1 2">
    <name type="scientific">Anaerotruncus colihominis</name>
    <dbReference type="NCBI Taxonomy" id="169435"/>
    <lineage>
        <taxon>Bacteria</taxon>
        <taxon>Bacillati</taxon>
        <taxon>Bacillota</taxon>
        <taxon>Clostridia</taxon>
        <taxon>Eubacteriales</taxon>
        <taxon>Oscillospiraceae</taxon>
        <taxon>Anaerotruncus</taxon>
    </lineage>
</organism>
<reference evidence="1 2" key="1">
    <citation type="submission" date="2019-06" db="EMBL/GenBank/DDBJ databases">
        <title>Draft genome sequences of 15 bacterial species constituting the stable defined intestinal microbiota of the GM15 gnotobiotic mouse model.</title>
        <authorList>
            <person name="Elie C."/>
            <person name="Mathieu A."/>
            <person name="Saliou A."/>
            <person name="Darnaud M."/>
            <person name="Leulier F."/>
            <person name="Tamellini A."/>
        </authorList>
    </citation>
    <scope>NUCLEOTIDE SEQUENCE [LARGE SCALE GENOMIC DNA]</scope>
    <source>
        <strain evidence="1 2">JM4-15</strain>
    </source>
</reference>
<evidence type="ECO:0000313" key="1">
    <source>
        <dbReference type="EMBL" id="NDO40755.1"/>
    </source>
</evidence>
<proteinExistence type="predicted"/>
<comment type="caution">
    <text evidence="1">The sequence shown here is derived from an EMBL/GenBank/DDBJ whole genome shotgun (WGS) entry which is preliminary data.</text>
</comment>
<dbReference type="Proteomes" id="UP000462501">
    <property type="component" value="Unassembled WGS sequence"/>
</dbReference>
<accession>A0A845SXW3</accession>